<dbReference type="InterPro" id="IPR011989">
    <property type="entry name" value="ARM-like"/>
</dbReference>
<name>A0ABP7SSQ2_9PSEU</name>
<dbReference type="Proteomes" id="UP001501747">
    <property type="component" value="Unassembled WGS sequence"/>
</dbReference>
<dbReference type="InterPro" id="IPR016024">
    <property type="entry name" value="ARM-type_fold"/>
</dbReference>
<dbReference type="EMBL" id="BAABAL010000017">
    <property type="protein sequence ID" value="GAA4016020.1"/>
    <property type="molecule type" value="Genomic_DNA"/>
</dbReference>
<dbReference type="Gene3D" id="1.25.10.10">
    <property type="entry name" value="Leucine-rich Repeat Variant"/>
    <property type="match status" value="2"/>
</dbReference>
<reference evidence="2" key="1">
    <citation type="journal article" date="2019" name="Int. J. Syst. Evol. Microbiol.">
        <title>The Global Catalogue of Microorganisms (GCM) 10K type strain sequencing project: providing services to taxonomists for standard genome sequencing and annotation.</title>
        <authorList>
            <consortium name="The Broad Institute Genomics Platform"/>
            <consortium name="The Broad Institute Genome Sequencing Center for Infectious Disease"/>
            <person name="Wu L."/>
            <person name="Ma J."/>
        </authorList>
    </citation>
    <scope>NUCLEOTIDE SEQUENCE [LARGE SCALE GENOMIC DNA]</scope>
    <source>
        <strain evidence="2">JCM 17342</strain>
    </source>
</reference>
<keyword evidence="2" id="KW-1185">Reference proteome</keyword>
<dbReference type="SUPFAM" id="SSF48371">
    <property type="entry name" value="ARM repeat"/>
    <property type="match status" value="1"/>
</dbReference>
<accession>A0ABP7SSQ2</accession>
<dbReference type="RefSeq" id="WP_344877670.1">
    <property type="nucleotide sequence ID" value="NZ_BAABAL010000017.1"/>
</dbReference>
<comment type="caution">
    <text evidence="1">The sequence shown here is derived from an EMBL/GenBank/DDBJ whole genome shotgun (WGS) entry which is preliminary data.</text>
</comment>
<organism evidence="1 2">
    <name type="scientific">Allokutzneria multivorans</name>
    <dbReference type="NCBI Taxonomy" id="1142134"/>
    <lineage>
        <taxon>Bacteria</taxon>
        <taxon>Bacillati</taxon>
        <taxon>Actinomycetota</taxon>
        <taxon>Actinomycetes</taxon>
        <taxon>Pseudonocardiales</taxon>
        <taxon>Pseudonocardiaceae</taxon>
        <taxon>Allokutzneria</taxon>
    </lineage>
</organism>
<evidence type="ECO:0000313" key="2">
    <source>
        <dbReference type="Proteomes" id="UP001501747"/>
    </source>
</evidence>
<gene>
    <name evidence="1" type="ORF">GCM10022247_43770</name>
</gene>
<evidence type="ECO:0008006" key="3">
    <source>
        <dbReference type="Google" id="ProtNLM"/>
    </source>
</evidence>
<sequence>MLEGLTDIAWYRLDHAYGWAENVPDLVRAAASADGDAALEAIDELYGSVVHQGSVYSSTPFVLPFVFEIVADPRAHHRALLVGLISASAEGDRDGSVKAVLDERVDELLDLLADDDDHVRGMAATTLGRMRGVSPSQMRWDAETNPRVRSLILVAAFHQDRTRAAAWLGQALQEEAAVRVAAAYAIATNGLPWTPEVTAAVVSGCADGDPLEGWEWDQSWLSTVVCSVAVGVVPELLAELARSEHRDVRLACVYAAIDAMNSRRSLPEPLVPVLAQMLADSDIGIVRGAVSAIRMSGFAARAADELAALTARELDLESPRSTDPRASALRTLIEIDDPRWRAKVLAGRLTAEIATAMVDAAVPVDADLFDAVRTAFAGESDRSHRVALVRLLGSWGPAASAALPEVLSTVDYAGGVAVLALAAIAPDSAQVHEALARKLGDVVAAKALHELTGDPEPLLFAIEANLRDHAAIAVLADVGDAAHRLLPRLREELGDDDATIPVRRARIAAAREYWRLTGETSTVLPTVAGVLAYGDVPAIDAAEFAAELGDESLVPLLENLLTDDSAAVPAALSLWRITGRAAVDPALQVLADGWPRPSQAVAALVEMRATDTVSVLRDLAEREERVVRSGVESSIIRADEALRVRLREAVIALSQ</sequence>
<proteinExistence type="predicted"/>
<protein>
    <recommendedName>
        <fullName evidence="3">HEAT repeat domain-containing protein</fullName>
    </recommendedName>
</protein>
<evidence type="ECO:0000313" key="1">
    <source>
        <dbReference type="EMBL" id="GAA4016020.1"/>
    </source>
</evidence>